<feature type="region of interest" description="Disordered" evidence="1">
    <location>
        <begin position="476"/>
        <end position="620"/>
    </location>
</feature>
<evidence type="ECO:0000313" key="2">
    <source>
        <dbReference type="EMBL" id="WWC92153.1"/>
    </source>
</evidence>
<evidence type="ECO:0000256" key="1">
    <source>
        <dbReference type="SAM" id="MobiDB-lite"/>
    </source>
</evidence>
<feature type="compositionally biased region" description="Polar residues" evidence="1">
    <location>
        <begin position="204"/>
        <end position="225"/>
    </location>
</feature>
<feature type="compositionally biased region" description="Polar residues" evidence="1">
    <location>
        <begin position="525"/>
        <end position="549"/>
    </location>
</feature>
<reference evidence="2 3" key="1">
    <citation type="submission" date="2024-01" db="EMBL/GenBank/DDBJ databases">
        <title>Comparative genomics of Cryptococcus and Kwoniella reveals pathogenesis evolution and contrasting modes of karyotype evolution via chromosome fusion or intercentromeric recombination.</title>
        <authorList>
            <person name="Coelho M.A."/>
            <person name="David-Palma M."/>
            <person name="Shea T."/>
            <person name="Bowers K."/>
            <person name="McGinley-Smith S."/>
            <person name="Mohammad A.W."/>
            <person name="Gnirke A."/>
            <person name="Yurkov A.M."/>
            <person name="Nowrousian M."/>
            <person name="Sun S."/>
            <person name="Cuomo C.A."/>
            <person name="Heitman J."/>
        </authorList>
    </citation>
    <scope>NUCLEOTIDE SEQUENCE [LARGE SCALE GENOMIC DNA]</scope>
    <source>
        <strain evidence="2 3">CBS 6074</strain>
    </source>
</reference>
<accession>A0AAX4K4P5</accession>
<keyword evidence="3" id="KW-1185">Reference proteome</keyword>
<feature type="compositionally biased region" description="Low complexity" evidence="1">
    <location>
        <begin position="362"/>
        <end position="378"/>
    </location>
</feature>
<dbReference type="EMBL" id="CP144107">
    <property type="protein sequence ID" value="WWC92153.1"/>
    <property type="molecule type" value="Genomic_DNA"/>
</dbReference>
<name>A0AAX4K4P5_9TREE</name>
<feature type="compositionally biased region" description="Polar residues" evidence="1">
    <location>
        <begin position="557"/>
        <end position="592"/>
    </location>
</feature>
<dbReference type="Proteomes" id="UP001355207">
    <property type="component" value="Chromosome 10"/>
</dbReference>
<feature type="region of interest" description="Disordered" evidence="1">
    <location>
        <begin position="361"/>
        <end position="386"/>
    </location>
</feature>
<evidence type="ECO:0000313" key="3">
    <source>
        <dbReference type="Proteomes" id="UP001355207"/>
    </source>
</evidence>
<dbReference type="RefSeq" id="XP_066078915.1">
    <property type="nucleotide sequence ID" value="XM_066222818.1"/>
</dbReference>
<feature type="region of interest" description="Disordered" evidence="1">
    <location>
        <begin position="203"/>
        <end position="225"/>
    </location>
</feature>
<feature type="compositionally biased region" description="Low complexity" evidence="1">
    <location>
        <begin position="593"/>
        <end position="611"/>
    </location>
</feature>
<protein>
    <submittedName>
        <fullName evidence="2">Uncharacterized protein</fullName>
    </submittedName>
</protein>
<feature type="region of interest" description="Disordered" evidence="1">
    <location>
        <begin position="442"/>
        <end position="462"/>
    </location>
</feature>
<feature type="compositionally biased region" description="Basic and acidic residues" evidence="1">
    <location>
        <begin position="1"/>
        <end position="23"/>
    </location>
</feature>
<gene>
    <name evidence="2" type="ORF">L201_007107</name>
</gene>
<sequence>MSNSPDGRKRPRQSDVDERDAKRLKNVNGIDNVNNVNENEKTKEGFGEKTRSQEWVSEQMNRMEKLYKEVLIQAALVFQHQSFCKRLGMSQQRVPTHMMHRLETTWRTYEGLRRQTEWCMAQSGEKSPKSPMINKPSSTLAAINRLASNPVPPKTMELPTPVNLSIIGEYIPLASPPPLKQKDIITLDQKTIVDEISIPKTEPQIENQVQVSDSVPPNNGSISAENQDLAMNGDLNTAALNVSDTSIPQPLAPTQPQAQTGLVEPPPPIQQIQAPIQPIEPQIQPDGTMDYSTLGLDELTALINGNSFDSLSSSMNLPTNTNSTNYDVNTVTNLNNQDNAQNQVQQDTNQMFASLGLDTGVQTSIPSQSTISSDQPQQLSNDTQNQTGIQAQLPDQQQQQQQQTQQPAIEFDFSQALTNGTAGLDGDTDFSALAGLFANEQPPIQIPDQNSNTASGPVNTDINKMDGLDSIIGNAINGDNNTNTNTNSAAAQSVENPQKQQDSQQDSQGQIQNSNGTGTLAAPEQSIQSAQQKVKSPVINQTQAQSQPQAEPPTPLLEQNQKSSVQGNESSVLKPQPSSEPQQTDLSQQPTAQSTIPDQSQSQQQARTQQQPNPPTSAAIPVQPQLQSQAFQPDFQIPQPFQPDLSGQFDQFNNINNANNNVPVDGSGNTGEFGEIDMADFNFDDAGLEGMGMGGDEFERLMADW</sequence>
<dbReference type="AlphaFoldDB" id="A0AAX4K4P5"/>
<proteinExistence type="predicted"/>
<organism evidence="2 3">
    <name type="scientific">Kwoniella dendrophila CBS 6074</name>
    <dbReference type="NCBI Taxonomy" id="1295534"/>
    <lineage>
        <taxon>Eukaryota</taxon>
        <taxon>Fungi</taxon>
        <taxon>Dikarya</taxon>
        <taxon>Basidiomycota</taxon>
        <taxon>Agaricomycotina</taxon>
        <taxon>Tremellomycetes</taxon>
        <taxon>Tremellales</taxon>
        <taxon>Cryptococcaceae</taxon>
        <taxon>Kwoniella</taxon>
    </lineage>
</organism>
<dbReference type="GeneID" id="91097776"/>
<feature type="compositionally biased region" description="Low complexity" evidence="1">
    <location>
        <begin position="476"/>
        <end position="491"/>
    </location>
</feature>
<feature type="region of interest" description="Disordered" evidence="1">
    <location>
        <begin position="1"/>
        <end position="26"/>
    </location>
</feature>
<feature type="compositionally biased region" description="Polar residues" evidence="1">
    <location>
        <begin position="447"/>
        <end position="462"/>
    </location>
</feature>
<feature type="compositionally biased region" description="Low complexity" evidence="1">
    <location>
        <begin position="498"/>
        <end position="516"/>
    </location>
</feature>